<dbReference type="Proteomes" id="UP001601948">
    <property type="component" value="Unassembled WGS sequence"/>
</dbReference>
<keyword evidence="2" id="KW-1185">Reference proteome</keyword>
<accession>A0ABW6R5K8</accession>
<dbReference type="SUPFAM" id="SSF47413">
    <property type="entry name" value="lambda repressor-like DNA-binding domains"/>
    <property type="match status" value="1"/>
</dbReference>
<dbReference type="RefSeq" id="WP_387725903.1">
    <property type="nucleotide sequence ID" value="NZ_JBIAPI010000016.1"/>
</dbReference>
<dbReference type="EMBL" id="JBIAPI010000016">
    <property type="protein sequence ID" value="MFF3228811.1"/>
    <property type="molecule type" value="Genomic_DNA"/>
</dbReference>
<comment type="caution">
    <text evidence="1">The sequence shown here is derived from an EMBL/GenBank/DDBJ whole genome shotgun (WGS) entry which is preliminary data.</text>
</comment>
<dbReference type="Pfam" id="PF13560">
    <property type="entry name" value="HTH_31"/>
    <property type="match status" value="1"/>
</dbReference>
<protein>
    <submittedName>
        <fullName evidence="1">Helix-turn-helix domain-containing protein</fullName>
    </submittedName>
</protein>
<dbReference type="InterPro" id="IPR010982">
    <property type="entry name" value="Lambda_DNA-bd_dom_sf"/>
</dbReference>
<gene>
    <name evidence="1" type="ORF">ACFYV7_38865</name>
</gene>
<name>A0ABW6R5K8_9NOCA</name>
<dbReference type="Gene3D" id="1.10.260.40">
    <property type="entry name" value="lambda repressor-like DNA-binding domains"/>
    <property type="match status" value="1"/>
</dbReference>
<evidence type="ECO:0000313" key="2">
    <source>
        <dbReference type="Proteomes" id="UP001601948"/>
    </source>
</evidence>
<reference evidence="1 2" key="1">
    <citation type="submission" date="2024-10" db="EMBL/GenBank/DDBJ databases">
        <title>The Natural Products Discovery Center: Release of the First 8490 Sequenced Strains for Exploring Actinobacteria Biosynthetic Diversity.</title>
        <authorList>
            <person name="Kalkreuter E."/>
            <person name="Kautsar S.A."/>
            <person name="Yang D."/>
            <person name="Bader C.D."/>
            <person name="Teijaro C.N."/>
            <person name="Fluegel L."/>
            <person name="Davis C.M."/>
            <person name="Simpson J.R."/>
            <person name="Lauterbach L."/>
            <person name="Steele A.D."/>
            <person name="Gui C."/>
            <person name="Meng S."/>
            <person name="Li G."/>
            <person name="Viehrig K."/>
            <person name="Ye F."/>
            <person name="Su P."/>
            <person name="Kiefer A.F."/>
            <person name="Nichols A."/>
            <person name="Cepeda A.J."/>
            <person name="Yan W."/>
            <person name="Fan B."/>
            <person name="Jiang Y."/>
            <person name="Adhikari A."/>
            <person name="Zheng C.-J."/>
            <person name="Schuster L."/>
            <person name="Cowan T.M."/>
            <person name="Smanski M.J."/>
            <person name="Chevrette M.G."/>
            <person name="De Carvalho L.P.S."/>
            <person name="Shen B."/>
        </authorList>
    </citation>
    <scope>NUCLEOTIDE SEQUENCE [LARGE SCALE GENOMIC DNA]</scope>
    <source>
        <strain evidence="1 2">NPDC003040</strain>
    </source>
</reference>
<sequence>MNRSALNAGERIELRRRRLGLSRRVVAQLTGRSEEWLRQIEKGSRRLDSIEMTNRLAEVLRLDDPAELTGWPSASRSDACELGLPLTPLKRAIMDHPSTRAFAADAQKPLPTLNSVRTALDQCWTIWHNSGQRYTELAARLPIAVVEARRIRAATQSRRDIPLEQAGEALIDAYHLARFLLTRMGYFDLAWLVADRPIGILAQSEQSILIAVSSWHVASALLSLGYHAESRDYALAASRRLAETPLSAELQSSTYGALQLVAAEAAAGAGDLATSDDLLEQATRGAEQLGSTLHRTVWFGIPEVAITGMAIAVQLGRFDEAIRLSGGVNIPKEASVDLRVRYYLTTAYAYSQKGEDFAAAIALLEAERACPEDIRFDWMAHRTLQKLARRDHHLIRGDLAHLLAHAGLM</sequence>
<proteinExistence type="predicted"/>
<evidence type="ECO:0000313" key="1">
    <source>
        <dbReference type="EMBL" id="MFF3228811.1"/>
    </source>
</evidence>
<organism evidence="1 2">
    <name type="scientific">Nocardia suismassiliense</name>
    <dbReference type="NCBI Taxonomy" id="2077092"/>
    <lineage>
        <taxon>Bacteria</taxon>
        <taxon>Bacillati</taxon>
        <taxon>Actinomycetota</taxon>
        <taxon>Actinomycetes</taxon>
        <taxon>Mycobacteriales</taxon>
        <taxon>Nocardiaceae</taxon>
        <taxon>Nocardia</taxon>
    </lineage>
</organism>